<keyword evidence="2" id="KW-0472">Membrane</keyword>
<keyword evidence="2" id="KW-0812">Transmembrane</keyword>
<reference evidence="3 4" key="1">
    <citation type="submission" date="2020-08" db="EMBL/GenBank/DDBJ databases">
        <title>Genomic Encyclopedia of Type Strains, Phase III (KMG-III): the genomes of soil and plant-associated and newly described type strains.</title>
        <authorList>
            <person name="Whitman W."/>
        </authorList>
    </citation>
    <scope>NUCLEOTIDE SEQUENCE [LARGE SCALE GENOMIC DNA]</scope>
    <source>
        <strain evidence="3 4">CECT 8640</strain>
    </source>
</reference>
<gene>
    <name evidence="3" type="ORF">FHS29_001517</name>
</gene>
<evidence type="ECO:0000256" key="1">
    <source>
        <dbReference type="SAM" id="MobiDB-lite"/>
    </source>
</evidence>
<protein>
    <submittedName>
        <fullName evidence="3">Uncharacterized protein</fullName>
    </submittedName>
</protein>
<evidence type="ECO:0000313" key="4">
    <source>
        <dbReference type="Proteomes" id="UP000547510"/>
    </source>
</evidence>
<feature type="transmembrane region" description="Helical" evidence="2">
    <location>
        <begin position="66"/>
        <end position="87"/>
    </location>
</feature>
<dbReference type="AlphaFoldDB" id="A0A841CFL2"/>
<proteinExistence type="predicted"/>
<name>A0A841CFL2_9PSEU</name>
<evidence type="ECO:0000256" key="2">
    <source>
        <dbReference type="SAM" id="Phobius"/>
    </source>
</evidence>
<dbReference type="Proteomes" id="UP000547510">
    <property type="component" value="Unassembled WGS sequence"/>
</dbReference>
<comment type="caution">
    <text evidence="3">The sequence shown here is derived from an EMBL/GenBank/DDBJ whole genome shotgun (WGS) entry which is preliminary data.</text>
</comment>
<keyword evidence="2" id="KW-1133">Transmembrane helix</keyword>
<accession>A0A841CFL2</accession>
<sequence>MQRPTTSGRRHNRAGSVSVAELIRKQPAPVRIPFREQAANRAQVADLLGEPAHQAAPRPSRRAARLAGLATGAVVLLASVAAASILASHRADGPARPSVPPPAEISGSSALRPDVLSAELGGIDHLPAPVPPAPLAADVPVDMPLEVVSDEPPDTEVVPPREAATRSKPQLDVVRHFYELLPAKPSEAAQLLTPELVGGNAGEFVAAWGRVQAITIESTALRPDGTVHAVVSMQELSGRWMRVEQLFWLTDTSRPRIVGTQVLSAQRS</sequence>
<evidence type="ECO:0000313" key="3">
    <source>
        <dbReference type="EMBL" id="MBB5954947.1"/>
    </source>
</evidence>
<keyword evidence="4" id="KW-1185">Reference proteome</keyword>
<organism evidence="3 4">
    <name type="scientific">Saccharothrix tamanrassetensis</name>
    <dbReference type="NCBI Taxonomy" id="1051531"/>
    <lineage>
        <taxon>Bacteria</taxon>
        <taxon>Bacillati</taxon>
        <taxon>Actinomycetota</taxon>
        <taxon>Actinomycetes</taxon>
        <taxon>Pseudonocardiales</taxon>
        <taxon>Pseudonocardiaceae</taxon>
        <taxon>Saccharothrix</taxon>
    </lineage>
</organism>
<feature type="region of interest" description="Disordered" evidence="1">
    <location>
        <begin position="90"/>
        <end position="109"/>
    </location>
</feature>
<dbReference type="RefSeq" id="WP_184689514.1">
    <property type="nucleotide sequence ID" value="NZ_JACHJN010000002.1"/>
</dbReference>
<dbReference type="EMBL" id="JACHJN010000002">
    <property type="protein sequence ID" value="MBB5954947.1"/>
    <property type="molecule type" value="Genomic_DNA"/>
</dbReference>